<name>A0A2P8H9L2_SACCR</name>
<dbReference type="Pfam" id="PF13830">
    <property type="entry name" value="DUF4192"/>
    <property type="match status" value="1"/>
</dbReference>
<dbReference type="EMBL" id="PYAX01000034">
    <property type="protein sequence ID" value="PSL42915.1"/>
    <property type="molecule type" value="Genomic_DNA"/>
</dbReference>
<proteinExistence type="predicted"/>
<gene>
    <name evidence="1" type="ORF">B0I31_1349</name>
</gene>
<dbReference type="InterPro" id="IPR025447">
    <property type="entry name" value="DUF4192"/>
</dbReference>
<accession>A0A2P8H9L2</accession>
<evidence type="ECO:0000313" key="2">
    <source>
        <dbReference type="Proteomes" id="UP000241118"/>
    </source>
</evidence>
<sequence length="58" mass="6308">MLRAGDRTQPLADREIADLAFALTTPLVRDACLSLAISEYADHAEALWTEPVRTSPAP</sequence>
<reference evidence="1 2" key="1">
    <citation type="submission" date="2018-03" db="EMBL/GenBank/DDBJ databases">
        <title>Genomic Encyclopedia of Type Strains, Phase III (KMG-III): the genomes of soil and plant-associated and newly described type strains.</title>
        <authorList>
            <person name="Whitman W."/>
        </authorList>
    </citation>
    <scope>NUCLEOTIDE SEQUENCE [LARGE SCALE GENOMIC DNA]</scope>
    <source>
        <strain evidence="1 2">CGMCC 4.7097</strain>
    </source>
</reference>
<organism evidence="1 2">
    <name type="scientific">Saccharothrix carnea</name>
    <dbReference type="NCBI Taxonomy" id="1280637"/>
    <lineage>
        <taxon>Bacteria</taxon>
        <taxon>Bacillati</taxon>
        <taxon>Actinomycetota</taxon>
        <taxon>Actinomycetes</taxon>
        <taxon>Pseudonocardiales</taxon>
        <taxon>Pseudonocardiaceae</taxon>
        <taxon>Saccharothrix</taxon>
    </lineage>
</organism>
<evidence type="ECO:0000313" key="1">
    <source>
        <dbReference type="EMBL" id="PSL42915.1"/>
    </source>
</evidence>
<dbReference type="Proteomes" id="UP000241118">
    <property type="component" value="Unassembled WGS sequence"/>
</dbReference>
<dbReference type="AlphaFoldDB" id="A0A2P8H9L2"/>
<keyword evidence="2" id="KW-1185">Reference proteome</keyword>
<protein>
    <submittedName>
        <fullName evidence="1">Uncharacterized protein DUF4192</fullName>
    </submittedName>
</protein>
<comment type="caution">
    <text evidence="1">The sequence shown here is derived from an EMBL/GenBank/DDBJ whole genome shotgun (WGS) entry which is preliminary data.</text>
</comment>